<comment type="caution">
    <text evidence="1">The sequence shown here is derived from an EMBL/GenBank/DDBJ whole genome shotgun (WGS) entry which is preliminary data.</text>
</comment>
<proteinExistence type="predicted"/>
<name>A0ABP8ZAH8_9ACTN</name>
<sequence>MIVEGLPCADVVGVCFSDSVTAVLETELLETGASATDEAEDAVVDAVDESLLLQPVATRTTAPSPATTAIARRCAAFVMFPAFTGLPAWRMSFSKRRQVTCALLAPDSIGLPESGLDRRTRTHRTTGPGVCCLIGSAGPEPHG</sequence>
<keyword evidence="2" id="KW-1185">Reference proteome</keyword>
<organism evidence="1 2">
    <name type="scientific">Gordonia alkaliphila</name>
    <dbReference type="NCBI Taxonomy" id="1053547"/>
    <lineage>
        <taxon>Bacteria</taxon>
        <taxon>Bacillati</taxon>
        <taxon>Actinomycetota</taxon>
        <taxon>Actinomycetes</taxon>
        <taxon>Mycobacteriales</taxon>
        <taxon>Gordoniaceae</taxon>
        <taxon>Gordonia</taxon>
    </lineage>
</organism>
<dbReference type="EMBL" id="BAABIE010000009">
    <property type="protein sequence ID" value="GAA4750344.1"/>
    <property type="molecule type" value="Genomic_DNA"/>
</dbReference>
<reference evidence="2" key="1">
    <citation type="journal article" date="2019" name="Int. J. Syst. Evol. Microbiol.">
        <title>The Global Catalogue of Microorganisms (GCM) 10K type strain sequencing project: providing services to taxonomists for standard genome sequencing and annotation.</title>
        <authorList>
            <consortium name="The Broad Institute Genomics Platform"/>
            <consortium name="The Broad Institute Genome Sequencing Center for Infectious Disease"/>
            <person name="Wu L."/>
            <person name="Ma J."/>
        </authorList>
    </citation>
    <scope>NUCLEOTIDE SEQUENCE [LARGE SCALE GENOMIC DNA]</scope>
    <source>
        <strain evidence="2">JCM 18077</strain>
    </source>
</reference>
<evidence type="ECO:0000313" key="1">
    <source>
        <dbReference type="EMBL" id="GAA4750344.1"/>
    </source>
</evidence>
<accession>A0ABP8ZAH8</accession>
<protein>
    <submittedName>
        <fullName evidence="1">Uncharacterized protein</fullName>
    </submittedName>
</protein>
<dbReference type="Proteomes" id="UP001500822">
    <property type="component" value="Unassembled WGS sequence"/>
</dbReference>
<evidence type="ECO:0000313" key="2">
    <source>
        <dbReference type="Proteomes" id="UP001500822"/>
    </source>
</evidence>
<gene>
    <name evidence="1" type="ORF">GCM10023217_21000</name>
</gene>